<dbReference type="AlphaFoldDB" id="A0AAU7AZT4"/>
<evidence type="ECO:0000256" key="3">
    <source>
        <dbReference type="ARBA" id="ARBA00023033"/>
    </source>
</evidence>
<protein>
    <recommendedName>
        <fullName evidence="1">propane 2-monooxygenase</fullName>
        <ecNumber evidence="1">1.14.13.227</ecNumber>
    </recommendedName>
</protein>
<accession>A0AAU7AZT4</accession>
<name>A0AAU7AZT4_9ACTN</name>
<dbReference type="GO" id="GO:0004497">
    <property type="term" value="F:monooxygenase activity"/>
    <property type="evidence" value="ECO:0007669"/>
    <property type="project" value="UniProtKB-KW"/>
</dbReference>
<dbReference type="RefSeq" id="WP_354698375.1">
    <property type="nucleotide sequence ID" value="NZ_CP114014.1"/>
</dbReference>
<evidence type="ECO:0000313" key="5">
    <source>
        <dbReference type="EMBL" id="XAY07169.1"/>
    </source>
</evidence>
<dbReference type="Gene3D" id="1.10.620.20">
    <property type="entry name" value="Ribonucleotide Reductase, subunit A"/>
    <property type="match status" value="1"/>
</dbReference>
<keyword evidence="2 5" id="KW-0560">Oxidoreductase</keyword>
<sequence length="579" mass="65701">MATQQTRRRSVTKTHERIAQLGWDRDYHQPVPIYDTRYVFPDKAKDPMKQVMREYLPMQLEKDERVYGGFDAALRAGMPTKADERWLQVMKPLILILVYAEGAAGRCMSVVMDVVPNDELLNGYHVQFVDEVRHIGMQMGLARWYTKHTPDPAGWHNGQEYMADNLITRAGINMFSHSFVGDPIAAGFTMMTVIETAFTNVAFVALPDVATRNGDFIQATTYSSVQSDEARHISNGYATMLTVLQKEENIPLIQHDLQQAWWIVHAWVDPFIGTTMEYFSTDRSDNESYLVKWDRWIRDDWYRSYVEQLGKMGVTIPPDMFDRARERLVAGLHHKTAPLAFATWPLNFWKFDPLTETDFEWFEDKYPGWYDEYGATWEAYAALADPEEGALLLGGFMEGAPPFCWTCMLACVIDDDMCHRTCADRHGEDRTRFYCSPECRWLDETNPGRYTGDRNYFDKYHGMSLSEVILKQKLLRPDGKTLVGQPHLNPDRMWTIDDIRAADFTILSPNITSAAAMGLPSGSWHDEGDPFGAVQADGNGFQPVTLYGGGAGHDGGGRGQSGLDDLAKAAVGDTPWVKL</sequence>
<dbReference type="EC" id="1.14.13.227" evidence="1"/>
<proteinExistence type="predicted"/>
<keyword evidence="3" id="KW-0503">Monooxygenase</keyword>
<dbReference type="SUPFAM" id="SSF47240">
    <property type="entry name" value="Ferritin-like"/>
    <property type="match status" value="1"/>
</dbReference>
<reference evidence="5" key="1">
    <citation type="submission" date="2022-12" db="EMBL/GenBank/DDBJ databases">
        <title>Paraconexibacter alkalitolerans sp. nov. and Baekduia alba sp. nov., isolated from soil and emended description of the genera Paraconexibacter (Chun et al., 2020) and Baekduia (An et al., 2020).</title>
        <authorList>
            <person name="Vieira S."/>
            <person name="Huber K.J."/>
            <person name="Geppert A."/>
            <person name="Wolf J."/>
            <person name="Neumann-Schaal M."/>
            <person name="Muesken M."/>
            <person name="Overmann J."/>
        </authorList>
    </citation>
    <scope>NUCLEOTIDE SEQUENCE</scope>
    <source>
        <strain evidence="5">AEG42_29</strain>
    </source>
</reference>
<dbReference type="EMBL" id="CP114014">
    <property type="protein sequence ID" value="XAY07169.1"/>
    <property type="molecule type" value="Genomic_DNA"/>
</dbReference>
<evidence type="ECO:0000256" key="4">
    <source>
        <dbReference type="ARBA" id="ARBA00048941"/>
    </source>
</evidence>
<dbReference type="Pfam" id="PF02332">
    <property type="entry name" value="Phenol_Hydrox"/>
    <property type="match status" value="1"/>
</dbReference>
<gene>
    <name evidence="5" type="primary">prmA_3</name>
    <name evidence="5" type="ORF">DSM112329_04049</name>
</gene>
<evidence type="ECO:0000256" key="2">
    <source>
        <dbReference type="ARBA" id="ARBA00023002"/>
    </source>
</evidence>
<dbReference type="InterPro" id="IPR012348">
    <property type="entry name" value="RNR-like"/>
</dbReference>
<organism evidence="5">
    <name type="scientific">Paraconexibacter sp. AEG42_29</name>
    <dbReference type="NCBI Taxonomy" id="2997339"/>
    <lineage>
        <taxon>Bacteria</taxon>
        <taxon>Bacillati</taxon>
        <taxon>Actinomycetota</taxon>
        <taxon>Thermoleophilia</taxon>
        <taxon>Solirubrobacterales</taxon>
        <taxon>Paraconexibacteraceae</taxon>
        <taxon>Paraconexibacter</taxon>
    </lineage>
</organism>
<comment type="catalytic activity">
    <reaction evidence="4">
        <text>propane + NADH + O2 + H(+) = propan-2-ol + NAD(+) + H2O</text>
        <dbReference type="Rhea" id="RHEA:49992"/>
        <dbReference type="ChEBI" id="CHEBI:15377"/>
        <dbReference type="ChEBI" id="CHEBI:15378"/>
        <dbReference type="ChEBI" id="CHEBI:15379"/>
        <dbReference type="ChEBI" id="CHEBI:17824"/>
        <dbReference type="ChEBI" id="CHEBI:32879"/>
        <dbReference type="ChEBI" id="CHEBI:57540"/>
        <dbReference type="ChEBI" id="CHEBI:57945"/>
        <dbReference type="EC" id="1.14.13.227"/>
    </reaction>
</comment>
<dbReference type="InterPro" id="IPR003430">
    <property type="entry name" value="Phenol_Hydrox"/>
</dbReference>
<evidence type="ECO:0000256" key="1">
    <source>
        <dbReference type="ARBA" id="ARBA00012710"/>
    </source>
</evidence>
<dbReference type="InterPro" id="IPR009078">
    <property type="entry name" value="Ferritin-like_SF"/>
</dbReference>
<dbReference type="KEGG" id="parq:DSM112329_04049"/>